<reference evidence="1 2" key="1">
    <citation type="submission" date="2013-07" db="EMBL/GenBank/DDBJ databases">
        <authorList>
            <person name="Schaap P.J."/>
            <person name="Mehboob F."/>
            <person name="Oosterkamp M.J."/>
            <person name="de Vos W.M."/>
            <person name="Stams A.J.M."/>
            <person name="Koehorst J.J."/>
        </authorList>
    </citation>
    <scope>NUCLEOTIDE SEQUENCE [LARGE SCALE GENOMIC DNA]</scope>
    <source>
        <strain evidence="1 2">AW-1</strain>
    </source>
</reference>
<protein>
    <submittedName>
        <fullName evidence="1">Uncharacterized protein</fullName>
    </submittedName>
</protein>
<sequence length="79" mass="7794">MIVPFAGHAQPLAERVTGVTGVRAGWLTAGLGCVVIAGWRGTGLATTTGVDGAGLEEGLGTGCGVAAAVRVAPPLKRIR</sequence>
<comment type="caution">
    <text evidence="1">The sequence shown here is derived from an EMBL/GenBank/DDBJ whole genome shotgun (WGS) entry which is preliminary data.</text>
</comment>
<name>V4QHW2_STUCH</name>
<dbReference type="AlphaFoldDB" id="V4QHW2"/>
<accession>V4QHW2</accession>
<evidence type="ECO:0000313" key="2">
    <source>
        <dbReference type="Proteomes" id="UP000017822"/>
    </source>
</evidence>
<proteinExistence type="predicted"/>
<evidence type="ECO:0000313" key="1">
    <source>
        <dbReference type="EMBL" id="ESR01388.1"/>
    </source>
</evidence>
<dbReference type="EMBL" id="AOFQ01000003">
    <property type="protein sequence ID" value="ESR01388.1"/>
    <property type="molecule type" value="Genomic_DNA"/>
</dbReference>
<organism evidence="1 2">
    <name type="scientific">Stutzerimonas chloritidismutans AW-1</name>
    <dbReference type="NCBI Taxonomy" id="1263865"/>
    <lineage>
        <taxon>Bacteria</taxon>
        <taxon>Pseudomonadati</taxon>
        <taxon>Pseudomonadota</taxon>
        <taxon>Gammaproteobacteria</taxon>
        <taxon>Pseudomonadales</taxon>
        <taxon>Pseudomonadaceae</taxon>
        <taxon>Stutzerimonas</taxon>
    </lineage>
</organism>
<dbReference type="Proteomes" id="UP000017822">
    <property type="component" value="Unassembled WGS sequence"/>
</dbReference>
<gene>
    <name evidence="1" type="ORF">F753_00780</name>
</gene>